<feature type="region of interest" description="Disordered" evidence="1">
    <location>
        <begin position="436"/>
        <end position="457"/>
    </location>
</feature>
<keyword evidence="3" id="KW-1185">Reference proteome</keyword>
<feature type="compositionally biased region" description="Low complexity" evidence="1">
    <location>
        <begin position="667"/>
        <end position="676"/>
    </location>
</feature>
<evidence type="ECO:0000313" key="3">
    <source>
        <dbReference type="Proteomes" id="UP000283895"/>
    </source>
</evidence>
<dbReference type="EMBL" id="LKEA01000076">
    <property type="protein sequence ID" value="ROV88738.1"/>
    <property type="molecule type" value="Genomic_DNA"/>
</dbReference>
<accession>A0A423VCQ0</accession>
<proteinExistence type="predicted"/>
<sequence length="717" mass="80434">MAVQAKEKRRKKPVGNIMDGPEVEAGKKGDKEMENNVETDEQMPSAQFETRSVAEGPIPNTDDITAGSPFESQHQVFGDIPDVRLPLKSMYDGTGDWPQRVPAGGTQYSWSGIGFPNDKSLVVGKYEEDTKVDTTEASIMELARDIADIKRKAPMEISDGPVERREMDNRVIELFSVHGRTVCRIKLEDVDALAAGSPYSASRVSRLVEQEITKAIGDQPELRVEQWVTAHVLLSMAGQIEGRTDDYWRKARGLAQQQLHLNQDLEGEVRKQMEGYLDKKDAAFSKMLEFVIQGCPRRTFNPYHQARRDEYAVANSLFYKVENTEIVLVLDKSDNTILFQCTNVFQKLLTKAVQTAVAKDFETYSSLVPVPTPDMTRHGLHWIDWLLQRPELDFRNPENDPCLAKSGEPQKTPSLRCQTANSTDLGVYHIGYRCKTGDPNGRDTPGPTKDSPGKRVPDDGHVYHQLAKLRYSALGACTEISKFFFEILDPDLLQQYIHVANEVSKLESIPFGTRRSAEPFVMRALLVNLMTNEHKDTGDWRHGYAFLLPLGDFEGGDLVLRELGLQIQSPPGCCQMFRGRELRHSITKWTGRRFVCVNVTQEAVRKWAFRQMGEDVQDSPTGSASTDGNLADCIDKEPEDVVPEDQRVECDRERIPERYMETDESNESGSGESEASLRPTVPVPAKSQGKWRVESSSDASGEGSDGASLSVKRRKEV</sequence>
<feature type="compositionally biased region" description="Basic and acidic residues" evidence="1">
    <location>
        <begin position="24"/>
        <end position="34"/>
    </location>
</feature>
<feature type="compositionally biased region" description="Basic and acidic residues" evidence="1">
    <location>
        <begin position="644"/>
        <end position="661"/>
    </location>
</feature>
<feature type="region of interest" description="Disordered" evidence="1">
    <location>
        <begin position="613"/>
        <end position="717"/>
    </location>
</feature>
<comment type="caution">
    <text evidence="2">The sequence shown here is derived from an EMBL/GenBank/DDBJ whole genome shotgun (WGS) entry which is preliminary data.</text>
</comment>
<gene>
    <name evidence="2" type="ORF">VMCG_10062</name>
</gene>
<evidence type="ECO:0000256" key="1">
    <source>
        <dbReference type="SAM" id="MobiDB-lite"/>
    </source>
</evidence>
<protein>
    <submittedName>
        <fullName evidence="2">Uncharacterized protein</fullName>
    </submittedName>
</protein>
<dbReference type="Proteomes" id="UP000283895">
    <property type="component" value="Unassembled WGS sequence"/>
</dbReference>
<dbReference type="Gene3D" id="3.60.130.30">
    <property type="match status" value="1"/>
</dbReference>
<evidence type="ECO:0000313" key="2">
    <source>
        <dbReference type="EMBL" id="ROV88738.1"/>
    </source>
</evidence>
<feature type="compositionally biased region" description="Low complexity" evidence="1">
    <location>
        <begin position="694"/>
        <end position="708"/>
    </location>
</feature>
<name>A0A423VCQ0_9PEZI</name>
<dbReference type="AlphaFoldDB" id="A0A423VCQ0"/>
<reference evidence="2 3" key="1">
    <citation type="submission" date="2015-09" db="EMBL/GenBank/DDBJ databases">
        <title>Host preference determinants of Valsa canker pathogens revealed by comparative genomics.</title>
        <authorList>
            <person name="Yin Z."/>
            <person name="Huang L."/>
        </authorList>
    </citation>
    <scope>NUCLEOTIDE SEQUENCE [LARGE SCALE GENOMIC DNA]</scope>
    <source>
        <strain evidence="2 3">03-1</strain>
    </source>
</reference>
<dbReference type="OrthoDB" id="4638065at2759"/>
<organism evidence="2 3">
    <name type="scientific">Cytospora schulzeri</name>
    <dbReference type="NCBI Taxonomy" id="448051"/>
    <lineage>
        <taxon>Eukaryota</taxon>
        <taxon>Fungi</taxon>
        <taxon>Dikarya</taxon>
        <taxon>Ascomycota</taxon>
        <taxon>Pezizomycotina</taxon>
        <taxon>Sordariomycetes</taxon>
        <taxon>Sordariomycetidae</taxon>
        <taxon>Diaporthales</taxon>
        <taxon>Cytosporaceae</taxon>
        <taxon>Cytospora</taxon>
    </lineage>
</organism>
<feature type="region of interest" description="Disordered" evidence="1">
    <location>
        <begin position="1"/>
        <end position="50"/>
    </location>
</feature>
<feature type="compositionally biased region" description="Polar residues" evidence="1">
    <location>
        <begin position="618"/>
        <end position="628"/>
    </location>
</feature>